<feature type="transmembrane region" description="Helical" evidence="2">
    <location>
        <begin position="91"/>
        <end position="111"/>
    </location>
</feature>
<evidence type="ECO:0000256" key="1">
    <source>
        <dbReference type="SAM" id="MobiDB-lite"/>
    </source>
</evidence>
<accession>A0A934RSF1</accession>
<dbReference type="Proteomes" id="UP000604083">
    <property type="component" value="Unassembled WGS sequence"/>
</dbReference>
<dbReference type="AlphaFoldDB" id="A0A934RSF1"/>
<keyword evidence="2" id="KW-1133">Transmembrane helix</keyword>
<protein>
    <submittedName>
        <fullName evidence="3">Uncharacterized protein</fullName>
    </submittedName>
</protein>
<gene>
    <name evidence="3" type="ORF">JIN78_08955</name>
</gene>
<reference evidence="3" key="1">
    <citation type="submission" date="2021-01" db="EMBL/GenBank/DDBJ databases">
        <title>Modified the classification status of verrucomicrobia.</title>
        <authorList>
            <person name="Feng X."/>
        </authorList>
    </citation>
    <scope>NUCLEOTIDE SEQUENCE</scope>
    <source>
        <strain evidence="3">KCTC 12986</strain>
    </source>
</reference>
<evidence type="ECO:0000313" key="3">
    <source>
        <dbReference type="EMBL" id="MBK1834189.1"/>
    </source>
</evidence>
<comment type="caution">
    <text evidence="3">The sequence shown here is derived from an EMBL/GenBank/DDBJ whole genome shotgun (WGS) entry which is preliminary data.</text>
</comment>
<name>A0A934RSF1_9BACT</name>
<dbReference type="RefSeq" id="WP_200391624.1">
    <property type="nucleotide sequence ID" value="NZ_JAENIO010000019.1"/>
</dbReference>
<sequence length="357" mass="40374">MSDSQRTPLSARGAWAPFLCPLCRGLFRARTEQCGPMTCPHCQERVEVPFTPEAPAEEIQPLQREPLPTPPPAEETWATPSPAAEKASSRGLILAGLFVFSLLVVVGFVLLSQREPRAAETGEKKFRADRFETLAADDSPIPGDALLQLTSKDIEEAKEAALAFLKVEEIAHLRPLIRDPERVMPLIESYYQDQAYQAYPTAKIEDTGQAQAAKHFASFSIILPDYHTRPIAVEATENGYLVDWESWVGHGERPWKEFMAEKVTAPTRMRVTIQRSTYYNYDFQDERRWRCYELMRTVDEPVLFAYLPAESELRRELPGAEDPAQTYVVTIRYPDTPSSDNQVLLSDVIQQGWVLGL</sequence>
<evidence type="ECO:0000256" key="2">
    <source>
        <dbReference type="SAM" id="Phobius"/>
    </source>
</evidence>
<keyword evidence="4" id="KW-1185">Reference proteome</keyword>
<organism evidence="3 4">
    <name type="scientific">Roseibacillus ishigakijimensis</name>
    <dbReference type="NCBI Taxonomy" id="454146"/>
    <lineage>
        <taxon>Bacteria</taxon>
        <taxon>Pseudomonadati</taxon>
        <taxon>Verrucomicrobiota</taxon>
        <taxon>Verrucomicrobiia</taxon>
        <taxon>Verrucomicrobiales</taxon>
        <taxon>Verrucomicrobiaceae</taxon>
        <taxon>Roseibacillus</taxon>
    </lineage>
</organism>
<evidence type="ECO:0000313" key="4">
    <source>
        <dbReference type="Proteomes" id="UP000604083"/>
    </source>
</evidence>
<feature type="region of interest" description="Disordered" evidence="1">
    <location>
        <begin position="61"/>
        <end position="82"/>
    </location>
</feature>
<keyword evidence="2" id="KW-0472">Membrane</keyword>
<proteinExistence type="predicted"/>
<keyword evidence="2" id="KW-0812">Transmembrane</keyword>
<dbReference type="EMBL" id="JAENIO010000019">
    <property type="protein sequence ID" value="MBK1834189.1"/>
    <property type="molecule type" value="Genomic_DNA"/>
</dbReference>